<dbReference type="Pfam" id="PF00528">
    <property type="entry name" value="BPD_transp_1"/>
    <property type="match status" value="1"/>
</dbReference>
<keyword evidence="7 9" id="KW-1133">Transmembrane helix</keyword>
<dbReference type="PROSITE" id="PS50928">
    <property type="entry name" value="ABC_TM1"/>
    <property type="match status" value="1"/>
</dbReference>
<evidence type="ECO:0000259" key="10">
    <source>
        <dbReference type="PROSITE" id="PS50928"/>
    </source>
</evidence>
<keyword evidence="3 9" id="KW-0813">Transport</keyword>
<accession>A0A368NTL0</accession>
<protein>
    <submittedName>
        <fullName evidence="11">ABC transporter permease</fullName>
    </submittedName>
</protein>
<dbReference type="InterPro" id="IPR010065">
    <property type="entry name" value="AA_ABC_transptr_permease_3TM"/>
</dbReference>
<dbReference type="GO" id="GO:0022857">
    <property type="term" value="F:transmembrane transporter activity"/>
    <property type="evidence" value="ECO:0007669"/>
    <property type="project" value="InterPro"/>
</dbReference>
<evidence type="ECO:0000256" key="2">
    <source>
        <dbReference type="ARBA" id="ARBA00010072"/>
    </source>
</evidence>
<organism evidence="11 12">
    <name type="scientific">Agrobacterium vitis</name>
    <name type="common">Rhizobium vitis</name>
    <dbReference type="NCBI Taxonomy" id="373"/>
    <lineage>
        <taxon>Bacteria</taxon>
        <taxon>Pseudomonadati</taxon>
        <taxon>Pseudomonadota</taxon>
        <taxon>Alphaproteobacteria</taxon>
        <taxon>Hyphomicrobiales</taxon>
        <taxon>Rhizobiaceae</taxon>
        <taxon>Rhizobium/Agrobacterium group</taxon>
        <taxon>Agrobacterium</taxon>
    </lineage>
</organism>
<keyword evidence="8 9" id="KW-0472">Membrane</keyword>
<comment type="caution">
    <text evidence="11">The sequence shown here is derived from an EMBL/GenBank/DDBJ whole genome shotgun (WGS) entry which is preliminary data.</text>
</comment>
<dbReference type="Gene3D" id="1.10.3720.10">
    <property type="entry name" value="MetI-like"/>
    <property type="match status" value="1"/>
</dbReference>
<sequence>MGGLASALDALWALVSQIFDPFCGSAGIFTWFASGTLLACGDAGWGDEIGFGFKVTVTLAAATLPFGLIIGFLIALATQSSERMLRQAAAIYTTIFRGLPELLTLFIVYYGSQILIQAVLASMGFEERIEINAFFAGMIALALVFSSYCAEVLQSAFRAIPSGQYEAGFAIGLSRTKTMLLVIVPQLIRIALPGIVNLWMNLLKDTALVSVIGLSDIIRQTGIAARVTKEAFLFYTIACALYLVLAILSSIAVGYIENWTKQSGANR</sequence>
<dbReference type="InterPro" id="IPR000515">
    <property type="entry name" value="MetI-like"/>
</dbReference>
<dbReference type="RefSeq" id="WP_060715622.1">
    <property type="nucleotide sequence ID" value="NZ_CP055265.1"/>
</dbReference>
<dbReference type="EMBL" id="QUSG01000009">
    <property type="protein sequence ID" value="KAA3525755.1"/>
    <property type="molecule type" value="Genomic_DNA"/>
</dbReference>
<evidence type="ECO:0000256" key="1">
    <source>
        <dbReference type="ARBA" id="ARBA00004429"/>
    </source>
</evidence>
<dbReference type="OrthoDB" id="9815029at2"/>
<dbReference type="InterPro" id="IPR035906">
    <property type="entry name" value="MetI-like_sf"/>
</dbReference>
<feature type="transmembrane region" description="Helical" evidence="9">
    <location>
        <begin position="89"/>
        <end position="111"/>
    </location>
</feature>
<feature type="transmembrane region" description="Helical" evidence="9">
    <location>
        <begin position="55"/>
        <end position="77"/>
    </location>
</feature>
<feature type="transmembrane region" description="Helical" evidence="9">
    <location>
        <begin position="131"/>
        <end position="150"/>
    </location>
</feature>
<evidence type="ECO:0000313" key="11">
    <source>
        <dbReference type="EMBL" id="KAA3525755.1"/>
    </source>
</evidence>
<gene>
    <name evidence="11" type="ORF">DXT89_16965</name>
</gene>
<feature type="domain" description="ABC transmembrane type-1" evidence="10">
    <location>
        <begin position="53"/>
        <end position="253"/>
    </location>
</feature>
<evidence type="ECO:0000256" key="3">
    <source>
        <dbReference type="ARBA" id="ARBA00022448"/>
    </source>
</evidence>
<keyword evidence="4" id="KW-1003">Cell membrane</keyword>
<dbReference type="PANTHER" id="PTHR30133">
    <property type="entry name" value="CATIONIC AMINO ACID TRANSPORTER, MEMBRANE COMPONENT"/>
    <property type="match status" value="1"/>
</dbReference>
<reference evidence="11 12" key="1">
    <citation type="submission" date="2018-08" db="EMBL/GenBank/DDBJ databases">
        <title>Genome sequencing of Agrobacterium vitis strain ICMP 10754.</title>
        <authorList>
            <person name="Visnovsky S.B."/>
            <person name="Pitman A.R."/>
        </authorList>
    </citation>
    <scope>NUCLEOTIDE SEQUENCE [LARGE SCALE GENOMIC DNA]</scope>
    <source>
        <strain evidence="11 12">ICMP 10754</strain>
    </source>
</reference>
<name>A0A368NTL0_AGRVI</name>
<evidence type="ECO:0000256" key="9">
    <source>
        <dbReference type="RuleBase" id="RU363032"/>
    </source>
</evidence>
<dbReference type="GeneID" id="60682526"/>
<feature type="transmembrane region" description="Helical" evidence="9">
    <location>
        <begin position="179"/>
        <end position="200"/>
    </location>
</feature>
<evidence type="ECO:0000256" key="4">
    <source>
        <dbReference type="ARBA" id="ARBA00022475"/>
    </source>
</evidence>
<dbReference type="SUPFAM" id="SSF161098">
    <property type="entry name" value="MetI-like"/>
    <property type="match status" value="1"/>
</dbReference>
<dbReference type="Proteomes" id="UP000436911">
    <property type="component" value="Unassembled WGS sequence"/>
</dbReference>
<evidence type="ECO:0000313" key="12">
    <source>
        <dbReference type="Proteomes" id="UP000436911"/>
    </source>
</evidence>
<evidence type="ECO:0000256" key="6">
    <source>
        <dbReference type="ARBA" id="ARBA00022692"/>
    </source>
</evidence>
<feature type="transmembrane region" description="Helical" evidence="9">
    <location>
        <begin position="232"/>
        <end position="256"/>
    </location>
</feature>
<comment type="similarity">
    <text evidence="2">Belongs to the binding-protein-dependent transport system permease family. HisMQ subfamily.</text>
</comment>
<keyword evidence="5" id="KW-0997">Cell inner membrane</keyword>
<evidence type="ECO:0000256" key="8">
    <source>
        <dbReference type="ARBA" id="ARBA00023136"/>
    </source>
</evidence>
<dbReference type="PANTHER" id="PTHR30133:SF2">
    <property type="entry name" value="ARGININE ABC TRANSPORTER PERMEASE PROTEIN ARTQ"/>
    <property type="match status" value="1"/>
</dbReference>
<keyword evidence="6 9" id="KW-0812">Transmembrane</keyword>
<dbReference type="CDD" id="cd06261">
    <property type="entry name" value="TM_PBP2"/>
    <property type="match status" value="1"/>
</dbReference>
<dbReference type="NCBIfam" id="TIGR01726">
    <property type="entry name" value="HEQRo_perm_3TM"/>
    <property type="match status" value="1"/>
</dbReference>
<dbReference type="AlphaFoldDB" id="A0A368NTL0"/>
<proteinExistence type="inferred from homology"/>
<comment type="subcellular location">
    <subcellularLocation>
        <location evidence="1">Cell inner membrane</location>
        <topology evidence="1">Multi-pass membrane protein</topology>
    </subcellularLocation>
    <subcellularLocation>
        <location evidence="9">Cell membrane</location>
        <topology evidence="9">Multi-pass membrane protein</topology>
    </subcellularLocation>
</comment>
<evidence type="ECO:0000256" key="7">
    <source>
        <dbReference type="ARBA" id="ARBA00022989"/>
    </source>
</evidence>
<evidence type="ECO:0000256" key="5">
    <source>
        <dbReference type="ARBA" id="ARBA00022519"/>
    </source>
</evidence>
<dbReference type="InterPro" id="IPR051613">
    <property type="entry name" value="ABC_transp_permease_HisMQ"/>
</dbReference>
<dbReference type="GO" id="GO:0043190">
    <property type="term" value="C:ATP-binding cassette (ABC) transporter complex"/>
    <property type="evidence" value="ECO:0007669"/>
    <property type="project" value="InterPro"/>
</dbReference>